<dbReference type="SMART" id="SM00382">
    <property type="entry name" value="AAA"/>
    <property type="match status" value="1"/>
</dbReference>
<sequence>MYQALYRKYRPTVFDDVVGQEHITTTMKNEVAAGKTSHAYLFTGSRGTGKTTCSKILAKAVNCLDPRDGNPCGECEICRGIDGGSILDVVEIDAASNNGVDNIRQLREEAYFLPAQCKKRVYIIDETHMLSTGAFNALLKIMEEPPAHVLFILATTEVHKIPATILSRCQRFDFRRIPPDIIAGRLQFIAQSEGFTLDGDAALLIARLADGGVRDAISLLDLCSSHDREITAELAAEAAGLAGHGYLFRLTDALAKQDTGEALAIIDELYRQSVDLERLCEEMISHFRDLMIFKSAAKPDELIVLLPEEREQLQKQQADFKMSEVLHGLTVLQETLGRMSRSPNRRTELELALIRLCNPQLDNSPDALLRRIERLEEGRPPVNGSTKESTSDIHPGASSKKAAPRADLTQAPPHTEPESAPAAIPQSSPEPFAEWGEVLARLAKTNPALTGTLKGSCAYLQGDICLIDCQDQLFFTLIRQSDVSKTTLREALFAQTGKRYRLGPYKREMAAEAAEQKKDPLDDLTQLVRDSGASFEIR</sequence>
<comment type="catalytic activity">
    <reaction evidence="11">
        <text>DNA(n) + a 2'-deoxyribonucleoside 5'-triphosphate = DNA(n+1) + diphosphate</text>
        <dbReference type="Rhea" id="RHEA:22508"/>
        <dbReference type="Rhea" id="RHEA-COMP:17339"/>
        <dbReference type="Rhea" id="RHEA-COMP:17340"/>
        <dbReference type="ChEBI" id="CHEBI:33019"/>
        <dbReference type="ChEBI" id="CHEBI:61560"/>
        <dbReference type="ChEBI" id="CHEBI:173112"/>
        <dbReference type="EC" id="2.7.7.7"/>
    </reaction>
</comment>
<keyword evidence="4 14" id="KW-0548">Nucleotidyltransferase</keyword>
<dbReference type="SUPFAM" id="SSF48019">
    <property type="entry name" value="post-AAA+ oligomerization domain-like"/>
    <property type="match status" value="1"/>
</dbReference>
<dbReference type="GO" id="GO:0005524">
    <property type="term" value="F:ATP binding"/>
    <property type="evidence" value="ECO:0007669"/>
    <property type="project" value="UniProtKB-KW"/>
</dbReference>
<dbReference type="GO" id="GO:0003887">
    <property type="term" value="F:DNA-directed DNA polymerase activity"/>
    <property type="evidence" value="ECO:0007669"/>
    <property type="project" value="UniProtKB-KW"/>
</dbReference>
<evidence type="ECO:0000256" key="2">
    <source>
        <dbReference type="ARBA" id="ARBA00012417"/>
    </source>
</evidence>
<evidence type="ECO:0000256" key="8">
    <source>
        <dbReference type="ARBA" id="ARBA00022833"/>
    </source>
</evidence>
<evidence type="ECO:0000256" key="1">
    <source>
        <dbReference type="ARBA" id="ARBA00006360"/>
    </source>
</evidence>
<keyword evidence="3 14" id="KW-0808">Transferase</keyword>
<dbReference type="Gene3D" id="1.20.272.10">
    <property type="match status" value="1"/>
</dbReference>
<dbReference type="InterPro" id="IPR045085">
    <property type="entry name" value="HLD_clamp_pol_III_gamma_tau"/>
</dbReference>
<evidence type="ECO:0000259" key="13">
    <source>
        <dbReference type="SMART" id="SM00382"/>
    </source>
</evidence>
<evidence type="ECO:0000256" key="11">
    <source>
        <dbReference type="ARBA" id="ARBA00049244"/>
    </source>
</evidence>
<keyword evidence="8" id="KW-0862">Zinc</keyword>
<dbReference type="InterPro" id="IPR027417">
    <property type="entry name" value="P-loop_NTPase"/>
</dbReference>
<dbReference type="GO" id="GO:0046872">
    <property type="term" value="F:metal ion binding"/>
    <property type="evidence" value="ECO:0007669"/>
    <property type="project" value="UniProtKB-KW"/>
</dbReference>
<name>A0A926I3S2_9FIRM</name>
<evidence type="ECO:0000313" key="15">
    <source>
        <dbReference type="Proteomes" id="UP000653127"/>
    </source>
</evidence>
<keyword evidence="10" id="KW-0239">DNA-directed DNA polymerase</keyword>
<accession>A0A926I3S2</accession>
<evidence type="ECO:0000256" key="12">
    <source>
        <dbReference type="SAM" id="MobiDB-lite"/>
    </source>
</evidence>
<dbReference type="NCBIfam" id="NF004046">
    <property type="entry name" value="PRK05563.1"/>
    <property type="match status" value="1"/>
</dbReference>
<dbReference type="CDD" id="cd00009">
    <property type="entry name" value="AAA"/>
    <property type="match status" value="1"/>
</dbReference>
<dbReference type="Pfam" id="PF13177">
    <property type="entry name" value="DNA_pol3_delta2"/>
    <property type="match status" value="1"/>
</dbReference>
<dbReference type="EC" id="2.7.7.7" evidence="2"/>
<evidence type="ECO:0000256" key="6">
    <source>
        <dbReference type="ARBA" id="ARBA00022723"/>
    </source>
</evidence>
<dbReference type="InterPro" id="IPR012763">
    <property type="entry name" value="DNA_pol_III_sug/sutau_N"/>
</dbReference>
<keyword evidence="7" id="KW-0547">Nucleotide-binding</keyword>
<keyword evidence="6" id="KW-0479">Metal-binding</keyword>
<dbReference type="Pfam" id="PF12169">
    <property type="entry name" value="DNA_pol3_gamma3"/>
    <property type="match status" value="1"/>
</dbReference>
<dbReference type="GO" id="GO:0009360">
    <property type="term" value="C:DNA polymerase III complex"/>
    <property type="evidence" value="ECO:0007669"/>
    <property type="project" value="InterPro"/>
</dbReference>
<protein>
    <recommendedName>
        <fullName evidence="2">DNA-directed DNA polymerase</fullName>
        <ecNumber evidence="2">2.7.7.7</ecNumber>
    </recommendedName>
</protein>
<feature type="region of interest" description="Disordered" evidence="12">
    <location>
        <begin position="375"/>
        <end position="430"/>
    </location>
</feature>
<dbReference type="SUPFAM" id="SSF52540">
    <property type="entry name" value="P-loop containing nucleoside triphosphate hydrolases"/>
    <property type="match status" value="1"/>
</dbReference>
<organism evidence="14 15">
    <name type="scientific">Ligaoa zhengdingensis</name>
    <dbReference type="NCBI Taxonomy" id="2763658"/>
    <lineage>
        <taxon>Bacteria</taxon>
        <taxon>Bacillati</taxon>
        <taxon>Bacillota</taxon>
        <taxon>Clostridia</taxon>
        <taxon>Eubacteriales</taxon>
        <taxon>Oscillospiraceae</taxon>
        <taxon>Ligaoa</taxon>
    </lineage>
</organism>
<evidence type="ECO:0000256" key="5">
    <source>
        <dbReference type="ARBA" id="ARBA00022705"/>
    </source>
</evidence>
<reference evidence="14" key="1">
    <citation type="submission" date="2020-08" db="EMBL/GenBank/DDBJ databases">
        <title>Genome public.</title>
        <authorList>
            <person name="Liu C."/>
            <person name="Sun Q."/>
        </authorList>
    </citation>
    <scope>NUCLEOTIDE SEQUENCE</scope>
    <source>
        <strain evidence="14">NSJ-31</strain>
    </source>
</reference>
<evidence type="ECO:0000256" key="4">
    <source>
        <dbReference type="ARBA" id="ARBA00022695"/>
    </source>
</evidence>
<proteinExistence type="inferred from homology"/>
<dbReference type="InterPro" id="IPR003593">
    <property type="entry name" value="AAA+_ATPase"/>
</dbReference>
<dbReference type="InterPro" id="IPR022754">
    <property type="entry name" value="DNA_pol_III_gamma-3"/>
</dbReference>
<dbReference type="InterPro" id="IPR008921">
    <property type="entry name" value="DNA_pol3_clamp-load_cplx_C"/>
</dbReference>
<dbReference type="GO" id="GO:0006261">
    <property type="term" value="P:DNA-templated DNA replication"/>
    <property type="evidence" value="ECO:0007669"/>
    <property type="project" value="TreeGrafter"/>
</dbReference>
<dbReference type="NCBIfam" id="TIGR02397">
    <property type="entry name" value="dnaX_nterm"/>
    <property type="match status" value="1"/>
</dbReference>
<dbReference type="PANTHER" id="PTHR11669">
    <property type="entry name" value="REPLICATION FACTOR C / DNA POLYMERASE III GAMMA-TAU SUBUNIT"/>
    <property type="match status" value="1"/>
</dbReference>
<comment type="caution">
    <text evidence="14">The sequence shown here is derived from an EMBL/GenBank/DDBJ whole genome shotgun (WGS) entry which is preliminary data.</text>
</comment>
<dbReference type="InterPro" id="IPR050238">
    <property type="entry name" value="DNA_Rep/Repair_Clamp_Loader"/>
</dbReference>
<evidence type="ECO:0000256" key="10">
    <source>
        <dbReference type="ARBA" id="ARBA00022932"/>
    </source>
</evidence>
<dbReference type="Pfam" id="PF22608">
    <property type="entry name" value="DNAX_ATPase_lid"/>
    <property type="match status" value="1"/>
</dbReference>
<gene>
    <name evidence="14" type="primary">dnaX</name>
    <name evidence="14" type="ORF">H8711_02495</name>
</gene>
<feature type="domain" description="AAA+ ATPase" evidence="13">
    <location>
        <begin position="36"/>
        <end position="178"/>
    </location>
</feature>
<evidence type="ECO:0000256" key="7">
    <source>
        <dbReference type="ARBA" id="ARBA00022741"/>
    </source>
</evidence>
<dbReference type="FunFam" id="3.40.50.300:FF:000014">
    <property type="entry name" value="DNA polymerase III subunit gamma/tau"/>
    <property type="match status" value="1"/>
</dbReference>
<comment type="similarity">
    <text evidence="1">Belongs to the DnaX/STICHEL family.</text>
</comment>
<dbReference type="EMBL" id="JACRST010000002">
    <property type="protein sequence ID" value="MBC8545808.1"/>
    <property type="molecule type" value="Genomic_DNA"/>
</dbReference>
<evidence type="ECO:0000313" key="14">
    <source>
        <dbReference type="EMBL" id="MBC8545808.1"/>
    </source>
</evidence>
<dbReference type="RefSeq" id="WP_249281964.1">
    <property type="nucleotide sequence ID" value="NZ_JACRST010000002.1"/>
</dbReference>
<dbReference type="Proteomes" id="UP000653127">
    <property type="component" value="Unassembled WGS sequence"/>
</dbReference>
<keyword evidence="5" id="KW-0235">DNA replication</keyword>
<dbReference type="AlphaFoldDB" id="A0A926I3S2"/>
<evidence type="ECO:0000256" key="3">
    <source>
        <dbReference type="ARBA" id="ARBA00022679"/>
    </source>
</evidence>
<dbReference type="Gene3D" id="3.40.50.300">
    <property type="entry name" value="P-loop containing nucleotide triphosphate hydrolases"/>
    <property type="match status" value="1"/>
</dbReference>
<keyword evidence="15" id="KW-1185">Reference proteome</keyword>
<evidence type="ECO:0000256" key="9">
    <source>
        <dbReference type="ARBA" id="ARBA00022840"/>
    </source>
</evidence>
<dbReference type="PANTHER" id="PTHR11669:SF0">
    <property type="entry name" value="PROTEIN STICHEL-LIKE 2"/>
    <property type="match status" value="1"/>
</dbReference>
<dbReference type="GO" id="GO:0003677">
    <property type="term" value="F:DNA binding"/>
    <property type="evidence" value="ECO:0007669"/>
    <property type="project" value="InterPro"/>
</dbReference>
<dbReference type="Gene3D" id="1.10.8.60">
    <property type="match status" value="1"/>
</dbReference>
<keyword evidence="9" id="KW-0067">ATP-binding</keyword>